<accession>A0AAD7J0V3</accession>
<dbReference type="Proteomes" id="UP001215280">
    <property type="component" value="Unassembled WGS sequence"/>
</dbReference>
<proteinExistence type="predicted"/>
<protein>
    <submittedName>
        <fullName evidence="1">Uncharacterized protein</fullName>
    </submittedName>
</protein>
<keyword evidence="2" id="KW-1185">Reference proteome</keyword>
<evidence type="ECO:0000313" key="1">
    <source>
        <dbReference type="EMBL" id="KAJ7753404.1"/>
    </source>
</evidence>
<dbReference type="AlphaFoldDB" id="A0AAD7J0V3"/>
<evidence type="ECO:0000313" key="2">
    <source>
        <dbReference type="Proteomes" id="UP001215280"/>
    </source>
</evidence>
<organism evidence="1 2">
    <name type="scientific">Mycena maculata</name>
    <dbReference type="NCBI Taxonomy" id="230809"/>
    <lineage>
        <taxon>Eukaryota</taxon>
        <taxon>Fungi</taxon>
        <taxon>Dikarya</taxon>
        <taxon>Basidiomycota</taxon>
        <taxon>Agaricomycotina</taxon>
        <taxon>Agaricomycetes</taxon>
        <taxon>Agaricomycetidae</taxon>
        <taxon>Agaricales</taxon>
        <taxon>Marasmiineae</taxon>
        <taxon>Mycenaceae</taxon>
        <taxon>Mycena</taxon>
    </lineage>
</organism>
<sequence length="182" mass="21116">MELAGSEPSYNLRVVQLIQEVGALWLLPSAFCWLSVEFTELGRSIFHGVVHNGFPVDLSIEDQDAFVQGHSFQSQRATNFYCIRSTFLVEIWSTVSRFPLNPLGIWDADDRLWFEAVCPRCPAVLKESHEAARQAFWDKLPEIYWLPPWEELEKMRIPAIGTNWFDQGSEPDFIEDCRYSRI</sequence>
<name>A0AAD7J0V3_9AGAR</name>
<reference evidence="1" key="1">
    <citation type="submission" date="2023-03" db="EMBL/GenBank/DDBJ databases">
        <title>Massive genome expansion in bonnet fungi (Mycena s.s.) driven by repeated elements and novel gene families across ecological guilds.</title>
        <authorList>
            <consortium name="Lawrence Berkeley National Laboratory"/>
            <person name="Harder C.B."/>
            <person name="Miyauchi S."/>
            <person name="Viragh M."/>
            <person name="Kuo A."/>
            <person name="Thoen E."/>
            <person name="Andreopoulos B."/>
            <person name="Lu D."/>
            <person name="Skrede I."/>
            <person name="Drula E."/>
            <person name="Henrissat B."/>
            <person name="Morin E."/>
            <person name="Kohler A."/>
            <person name="Barry K."/>
            <person name="LaButti K."/>
            <person name="Morin E."/>
            <person name="Salamov A."/>
            <person name="Lipzen A."/>
            <person name="Mereny Z."/>
            <person name="Hegedus B."/>
            <person name="Baldrian P."/>
            <person name="Stursova M."/>
            <person name="Weitz H."/>
            <person name="Taylor A."/>
            <person name="Grigoriev I.V."/>
            <person name="Nagy L.G."/>
            <person name="Martin F."/>
            <person name="Kauserud H."/>
        </authorList>
    </citation>
    <scope>NUCLEOTIDE SEQUENCE</scope>
    <source>
        <strain evidence="1">CBHHK188m</strain>
    </source>
</reference>
<dbReference type="EMBL" id="JARJLG010000071">
    <property type="protein sequence ID" value="KAJ7753404.1"/>
    <property type="molecule type" value="Genomic_DNA"/>
</dbReference>
<comment type="caution">
    <text evidence="1">The sequence shown here is derived from an EMBL/GenBank/DDBJ whole genome shotgun (WGS) entry which is preliminary data.</text>
</comment>
<gene>
    <name evidence="1" type="ORF">DFH07DRAFT_941301</name>
</gene>